<reference evidence="1" key="1">
    <citation type="submission" date="2021-06" db="EMBL/GenBank/DDBJ databases">
        <title>Parelaphostrongylus tenuis whole genome reference sequence.</title>
        <authorList>
            <person name="Garwood T.J."/>
            <person name="Larsen P.A."/>
            <person name="Fountain-Jones N.M."/>
            <person name="Garbe J.R."/>
            <person name="Macchietto M.G."/>
            <person name="Kania S.A."/>
            <person name="Gerhold R.W."/>
            <person name="Richards J.E."/>
            <person name="Wolf T.M."/>
        </authorList>
    </citation>
    <scope>NUCLEOTIDE SEQUENCE</scope>
    <source>
        <strain evidence="1">MNPRO001-30</strain>
        <tissue evidence="1">Meninges</tissue>
    </source>
</reference>
<dbReference type="EMBL" id="JAHQIW010001056">
    <property type="protein sequence ID" value="KAJ1351353.1"/>
    <property type="molecule type" value="Genomic_DNA"/>
</dbReference>
<dbReference type="AlphaFoldDB" id="A0AAD5M6D3"/>
<protein>
    <submittedName>
        <fullName evidence="1">Uncharacterized protein</fullName>
    </submittedName>
</protein>
<organism evidence="1 2">
    <name type="scientific">Parelaphostrongylus tenuis</name>
    <name type="common">Meningeal worm</name>
    <dbReference type="NCBI Taxonomy" id="148309"/>
    <lineage>
        <taxon>Eukaryota</taxon>
        <taxon>Metazoa</taxon>
        <taxon>Ecdysozoa</taxon>
        <taxon>Nematoda</taxon>
        <taxon>Chromadorea</taxon>
        <taxon>Rhabditida</taxon>
        <taxon>Rhabditina</taxon>
        <taxon>Rhabditomorpha</taxon>
        <taxon>Strongyloidea</taxon>
        <taxon>Metastrongylidae</taxon>
        <taxon>Parelaphostrongylus</taxon>
    </lineage>
</organism>
<name>A0AAD5M6D3_PARTN</name>
<dbReference type="Proteomes" id="UP001196413">
    <property type="component" value="Unassembled WGS sequence"/>
</dbReference>
<keyword evidence="2" id="KW-1185">Reference proteome</keyword>
<evidence type="ECO:0000313" key="1">
    <source>
        <dbReference type="EMBL" id="KAJ1351353.1"/>
    </source>
</evidence>
<evidence type="ECO:0000313" key="2">
    <source>
        <dbReference type="Proteomes" id="UP001196413"/>
    </source>
</evidence>
<sequence length="53" mass="5658">MGDCMYGRLSCSKGASGICAGVRTVSEDGPLKYQREYMCSLRDTGTSTIVTDS</sequence>
<comment type="caution">
    <text evidence="1">The sequence shown here is derived from an EMBL/GenBank/DDBJ whole genome shotgun (WGS) entry which is preliminary data.</text>
</comment>
<gene>
    <name evidence="1" type="ORF">KIN20_007344</name>
</gene>
<proteinExistence type="predicted"/>
<accession>A0AAD5M6D3</accession>